<evidence type="ECO:0000313" key="2">
    <source>
        <dbReference type="EMBL" id="KAH7286290.1"/>
    </source>
</evidence>
<name>A0A8T2QRT0_CERRI</name>
<dbReference type="OrthoDB" id="10349410at2759"/>
<organism evidence="2 3">
    <name type="scientific">Ceratopteris richardii</name>
    <name type="common">Triangle waterfern</name>
    <dbReference type="NCBI Taxonomy" id="49495"/>
    <lineage>
        <taxon>Eukaryota</taxon>
        <taxon>Viridiplantae</taxon>
        <taxon>Streptophyta</taxon>
        <taxon>Embryophyta</taxon>
        <taxon>Tracheophyta</taxon>
        <taxon>Polypodiopsida</taxon>
        <taxon>Polypodiidae</taxon>
        <taxon>Polypodiales</taxon>
        <taxon>Pteridineae</taxon>
        <taxon>Pteridaceae</taxon>
        <taxon>Parkerioideae</taxon>
        <taxon>Ceratopteris</taxon>
    </lineage>
</organism>
<accession>A0A8T2QRT0</accession>
<sequence length="408" mass="46964">MGKKRGCFMCFSRSPPPPAPPPSSTPAPSSPSTEICASHAATESEKHGITHHPPNQVNVEGPQQLPDMQKEIEQMEGKLECLKADLARQMGYPLATRLIHEVSVVFDPNVEKMSLRKQPNPWGWLQRNAEFKRALTEQGDTVPAHMKSVDAISSKAAQIMAHANRKFIKCYPEVLFTDLKAYKDKGYMQALSSTDPDLFSFLNLSNFFATAFIAKPRLLQLTSFMLQRVRDELAIYWHTWEKLPFSWDERWHEAELWFQACVECFKDLNKNKKGDPPLPETIIELAREFDSIEEATRRIYGVNRVKEVGSFDHILNQFEQMKRSELLTLEIRKQNPLCYAFLEYCPEIKNRYTTMVEKQHELDEQRKANSLKHATSLTYPNYHSYGHYATSKSKLGSPRVRSEYRSSA</sequence>
<evidence type="ECO:0000313" key="3">
    <source>
        <dbReference type="Proteomes" id="UP000825935"/>
    </source>
</evidence>
<comment type="caution">
    <text evidence="2">The sequence shown here is derived from an EMBL/GenBank/DDBJ whole genome shotgun (WGS) entry which is preliminary data.</text>
</comment>
<dbReference type="EMBL" id="CM035438">
    <property type="protein sequence ID" value="KAH7286290.1"/>
    <property type="molecule type" value="Genomic_DNA"/>
</dbReference>
<dbReference type="AlphaFoldDB" id="A0A8T2QRT0"/>
<proteinExistence type="predicted"/>
<dbReference type="OMA" id="SWHERWH"/>
<protein>
    <submittedName>
        <fullName evidence="2">Uncharacterized protein</fullName>
    </submittedName>
</protein>
<gene>
    <name evidence="2" type="ORF">KP509_33G067700</name>
</gene>
<reference evidence="2" key="1">
    <citation type="submission" date="2021-08" db="EMBL/GenBank/DDBJ databases">
        <title>WGS assembly of Ceratopteris richardii.</title>
        <authorList>
            <person name="Marchant D.B."/>
            <person name="Chen G."/>
            <person name="Jenkins J."/>
            <person name="Shu S."/>
            <person name="Leebens-Mack J."/>
            <person name="Grimwood J."/>
            <person name="Schmutz J."/>
            <person name="Soltis P."/>
            <person name="Soltis D."/>
            <person name="Chen Z.-H."/>
        </authorList>
    </citation>
    <scope>NUCLEOTIDE SEQUENCE</scope>
    <source>
        <strain evidence="2">Whitten #5841</strain>
        <tissue evidence="2">Leaf</tissue>
    </source>
</reference>
<keyword evidence="3" id="KW-1185">Reference proteome</keyword>
<feature type="region of interest" description="Disordered" evidence="1">
    <location>
        <begin position="1"/>
        <end position="57"/>
    </location>
</feature>
<dbReference type="Proteomes" id="UP000825935">
    <property type="component" value="Chromosome 33"/>
</dbReference>
<feature type="compositionally biased region" description="Pro residues" evidence="1">
    <location>
        <begin position="14"/>
        <end position="29"/>
    </location>
</feature>
<evidence type="ECO:0000256" key="1">
    <source>
        <dbReference type="SAM" id="MobiDB-lite"/>
    </source>
</evidence>